<dbReference type="InterPro" id="IPR050984">
    <property type="entry name" value="Gfo/Idh/MocA_domain"/>
</dbReference>
<dbReference type="EMBL" id="JAAOZD010000003">
    <property type="protein sequence ID" value="NIJ01342.1"/>
    <property type="molecule type" value="Genomic_DNA"/>
</dbReference>
<name>A0ABX0TFP2_9MICC</name>
<organism evidence="6 7">
    <name type="scientific">Paenarthrobacter ilicis</name>
    <dbReference type="NCBI Taxonomy" id="43665"/>
    <lineage>
        <taxon>Bacteria</taxon>
        <taxon>Bacillati</taxon>
        <taxon>Actinomycetota</taxon>
        <taxon>Actinomycetes</taxon>
        <taxon>Micrococcales</taxon>
        <taxon>Micrococcaceae</taxon>
        <taxon>Paenarthrobacter</taxon>
    </lineage>
</organism>
<keyword evidence="2" id="KW-0560">Oxidoreductase</keyword>
<evidence type="ECO:0000313" key="7">
    <source>
        <dbReference type="Proteomes" id="UP000802392"/>
    </source>
</evidence>
<reference evidence="6 7" key="1">
    <citation type="submission" date="2020-03" db="EMBL/GenBank/DDBJ databases">
        <title>Genomic Encyclopedia of Type Strains, Phase III (KMG-III): the genomes of soil and plant-associated and newly described type strains.</title>
        <authorList>
            <person name="Whitman W."/>
        </authorList>
    </citation>
    <scope>NUCLEOTIDE SEQUENCE [LARGE SCALE GENOMIC DNA]</scope>
    <source>
        <strain evidence="6 7">CECT 4207</strain>
    </source>
</reference>
<dbReference type="SUPFAM" id="SSF55347">
    <property type="entry name" value="Glyceraldehyde-3-phosphate dehydrogenase-like, C-terminal domain"/>
    <property type="match status" value="1"/>
</dbReference>
<evidence type="ECO:0000313" key="6">
    <source>
        <dbReference type="EMBL" id="NIJ01342.1"/>
    </source>
</evidence>
<keyword evidence="3" id="KW-0520">NAD</keyword>
<dbReference type="PANTHER" id="PTHR22604:SF105">
    <property type="entry name" value="TRANS-1,2-DIHYDROBENZENE-1,2-DIOL DEHYDROGENASE"/>
    <property type="match status" value="1"/>
</dbReference>
<accession>A0ABX0TFP2</accession>
<keyword evidence="7" id="KW-1185">Reference proteome</keyword>
<dbReference type="Pfam" id="PF01408">
    <property type="entry name" value="GFO_IDH_MocA"/>
    <property type="match status" value="1"/>
</dbReference>
<protein>
    <submittedName>
        <fullName evidence="6">Dehydrogenase</fullName>
    </submittedName>
</protein>
<proteinExistence type="inferred from homology"/>
<evidence type="ECO:0000259" key="5">
    <source>
        <dbReference type="Pfam" id="PF22725"/>
    </source>
</evidence>
<dbReference type="InterPro" id="IPR036291">
    <property type="entry name" value="NAD(P)-bd_dom_sf"/>
</dbReference>
<comment type="caution">
    <text evidence="6">The sequence shown here is derived from an EMBL/GenBank/DDBJ whole genome shotgun (WGS) entry which is preliminary data.</text>
</comment>
<dbReference type="Pfam" id="PF22725">
    <property type="entry name" value="GFO_IDH_MocA_C3"/>
    <property type="match status" value="1"/>
</dbReference>
<dbReference type="Gene3D" id="3.30.360.10">
    <property type="entry name" value="Dihydrodipicolinate Reductase, domain 2"/>
    <property type="match status" value="1"/>
</dbReference>
<evidence type="ECO:0000256" key="3">
    <source>
        <dbReference type="ARBA" id="ARBA00023027"/>
    </source>
</evidence>
<evidence type="ECO:0000256" key="2">
    <source>
        <dbReference type="ARBA" id="ARBA00023002"/>
    </source>
</evidence>
<dbReference type="Gene3D" id="3.40.50.720">
    <property type="entry name" value="NAD(P)-binding Rossmann-like Domain"/>
    <property type="match status" value="1"/>
</dbReference>
<dbReference type="RefSeq" id="WP_167265106.1">
    <property type="nucleotide sequence ID" value="NZ_BAAAVO010000013.1"/>
</dbReference>
<dbReference type="InterPro" id="IPR000683">
    <property type="entry name" value="Gfo/Idh/MocA-like_OxRdtase_N"/>
</dbReference>
<evidence type="ECO:0000259" key="4">
    <source>
        <dbReference type="Pfam" id="PF01408"/>
    </source>
</evidence>
<gene>
    <name evidence="6" type="ORF">FHR86_001663</name>
</gene>
<sequence>MTLNNGTSDGTIRWGILGTGFIAGLQTKDLKENGFTVQAVGSRSLDSSKAFAGQYGVATAHGSYEDLVADPLIDVVYIATPHPMHHANALLALNAGKHVLVEKSFTMNAREAQEIVDLAGSKGLVALEAMWTRFLPHMIRIRELISDGAIGEVRKVVASHNQSLPQDPAHRLNDPALGGGALLDLGIYPISFAIDILGVPSGIKASATMSATGVDRQTAAIFDYDGGAQALVDCELDAASANRAMVIGSKGYIDIEHTWYNPVPFTVYGADGEAVDRYDQPVNSRGMQFQAAEMERLVKAGEPAGTILPPSESVAIMAAMDEIRRQIGLSYSSDKMGEA</sequence>
<dbReference type="PANTHER" id="PTHR22604">
    <property type="entry name" value="OXIDOREDUCTASES"/>
    <property type="match status" value="1"/>
</dbReference>
<feature type="domain" description="GFO/IDH/MocA-like oxidoreductase" evidence="5">
    <location>
        <begin position="140"/>
        <end position="253"/>
    </location>
</feature>
<dbReference type="Proteomes" id="UP000802392">
    <property type="component" value="Unassembled WGS sequence"/>
</dbReference>
<comment type="similarity">
    <text evidence="1">Belongs to the Gfo/Idh/MocA family.</text>
</comment>
<dbReference type="InterPro" id="IPR055170">
    <property type="entry name" value="GFO_IDH_MocA-like_dom"/>
</dbReference>
<dbReference type="SUPFAM" id="SSF51735">
    <property type="entry name" value="NAD(P)-binding Rossmann-fold domains"/>
    <property type="match status" value="1"/>
</dbReference>
<feature type="domain" description="Gfo/Idh/MocA-like oxidoreductase N-terminal" evidence="4">
    <location>
        <begin position="12"/>
        <end position="125"/>
    </location>
</feature>
<evidence type="ECO:0000256" key="1">
    <source>
        <dbReference type="ARBA" id="ARBA00010928"/>
    </source>
</evidence>